<dbReference type="Proteomes" id="UP000054099">
    <property type="component" value="Unassembled WGS sequence"/>
</dbReference>
<proteinExistence type="inferred from homology"/>
<protein>
    <recommendedName>
        <fullName evidence="6">TVP38/TMEM64 family membrane protein</fullName>
    </recommendedName>
</protein>
<evidence type="ECO:0000313" key="9">
    <source>
        <dbReference type="Proteomes" id="UP000054099"/>
    </source>
</evidence>
<dbReference type="EMBL" id="LNQN01000006">
    <property type="protein sequence ID" value="KSU81213.1"/>
    <property type="molecule type" value="Genomic_DNA"/>
</dbReference>
<evidence type="ECO:0000256" key="6">
    <source>
        <dbReference type="RuleBase" id="RU366058"/>
    </source>
</evidence>
<feature type="transmembrane region" description="Helical" evidence="6">
    <location>
        <begin position="12"/>
        <end position="40"/>
    </location>
</feature>
<evidence type="ECO:0000256" key="5">
    <source>
        <dbReference type="ARBA" id="ARBA00023136"/>
    </source>
</evidence>
<dbReference type="Pfam" id="PF09335">
    <property type="entry name" value="VTT_dom"/>
    <property type="match status" value="1"/>
</dbReference>
<dbReference type="GO" id="GO:0005886">
    <property type="term" value="C:plasma membrane"/>
    <property type="evidence" value="ECO:0007669"/>
    <property type="project" value="UniProtKB-SubCell"/>
</dbReference>
<feature type="transmembrane region" description="Helical" evidence="6">
    <location>
        <begin position="165"/>
        <end position="182"/>
    </location>
</feature>
<sequence>MTVLKDTVIDWLVSYGQVAVIISIYLNVVISVLGIVPSVFLTAANLAVFGLWPGMAVSLAGEAIGAVVSFVLYRKGFRKAAEWKAMHHPKIKQLLEAKGKEAFMLILALRILPFMPSGVVTFVAAVGKSSLLLFVLASSIGKIPAILIEGYSVYQLIQWTWEGKLVATVMAVLLLLWCWKKLRTP</sequence>
<dbReference type="PANTHER" id="PTHR12677:SF55">
    <property type="entry name" value="UNDECAPRENYL PHOSPHATE TRANSPORTER SAOUHSC_00901-RELATED"/>
    <property type="match status" value="1"/>
</dbReference>
<name>A0A0V8J2E0_9BACL</name>
<reference evidence="8 9" key="1">
    <citation type="journal article" date="2014" name="Antonie Van Leeuwenhoek">
        <title>Fictibacillus enclensis sp. nov., isolated from marine sediment.</title>
        <authorList>
            <person name="Dastager S.G."/>
            <person name="Mawlankar R."/>
            <person name="Srinivasan K."/>
            <person name="Tang S.K."/>
            <person name="Lee J.C."/>
            <person name="Ramana V.V."/>
            <person name="Shouche Y.S."/>
        </authorList>
    </citation>
    <scope>NUCLEOTIDE SEQUENCE [LARGE SCALE GENOMIC DNA]</scope>
    <source>
        <strain evidence="8 9">NIO-1003</strain>
    </source>
</reference>
<feature type="transmembrane region" description="Helical" evidence="6">
    <location>
        <begin position="46"/>
        <end position="73"/>
    </location>
</feature>
<keyword evidence="9" id="KW-1185">Reference proteome</keyword>
<keyword evidence="5 6" id="KW-0472">Membrane</keyword>
<comment type="subcellular location">
    <subcellularLocation>
        <location evidence="1 6">Cell membrane</location>
        <topology evidence="1 6">Multi-pass membrane protein</topology>
    </subcellularLocation>
</comment>
<feature type="domain" description="VTT" evidence="7">
    <location>
        <begin position="36"/>
        <end position="154"/>
    </location>
</feature>
<feature type="transmembrane region" description="Helical" evidence="6">
    <location>
        <begin position="131"/>
        <end position="153"/>
    </location>
</feature>
<evidence type="ECO:0000256" key="1">
    <source>
        <dbReference type="ARBA" id="ARBA00004651"/>
    </source>
</evidence>
<dbReference type="AlphaFoldDB" id="A0A0V8J2E0"/>
<evidence type="ECO:0000256" key="2">
    <source>
        <dbReference type="ARBA" id="ARBA00022475"/>
    </source>
</evidence>
<dbReference type="InterPro" id="IPR032816">
    <property type="entry name" value="VTT_dom"/>
</dbReference>
<dbReference type="RefSeq" id="WP_061974978.1">
    <property type="nucleotide sequence ID" value="NZ_FMAV01000004.1"/>
</dbReference>
<evidence type="ECO:0000256" key="3">
    <source>
        <dbReference type="ARBA" id="ARBA00022692"/>
    </source>
</evidence>
<dbReference type="OrthoDB" id="5471155at2"/>
<keyword evidence="2 6" id="KW-1003">Cell membrane</keyword>
<evidence type="ECO:0000256" key="4">
    <source>
        <dbReference type="ARBA" id="ARBA00022989"/>
    </source>
</evidence>
<gene>
    <name evidence="8" type="ORF">AS030_19960</name>
</gene>
<organism evidence="8 9">
    <name type="scientific">Fictibacillus enclensis</name>
    <dbReference type="NCBI Taxonomy" id="1017270"/>
    <lineage>
        <taxon>Bacteria</taxon>
        <taxon>Bacillati</taxon>
        <taxon>Bacillota</taxon>
        <taxon>Bacilli</taxon>
        <taxon>Bacillales</taxon>
        <taxon>Fictibacillaceae</taxon>
        <taxon>Fictibacillus</taxon>
    </lineage>
</organism>
<keyword evidence="3 6" id="KW-0812">Transmembrane</keyword>
<feature type="transmembrane region" description="Helical" evidence="6">
    <location>
        <begin position="102"/>
        <end position="125"/>
    </location>
</feature>
<keyword evidence="4 6" id="KW-1133">Transmembrane helix</keyword>
<comment type="caution">
    <text evidence="8">The sequence shown here is derived from an EMBL/GenBank/DDBJ whole genome shotgun (WGS) entry which is preliminary data.</text>
</comment>
<evidence type="ECO:0000259" key="7">
    <source>
        <dbReference type="Pfam" id="PF09335"/>
    </source>
</evidence>
<comment type="similarity">
    <text evidence="6">Belongs to the TVP38/TMEM64 family.</text>
</comment>
<dbReference type="InterPro" id="IPR015414">
    <property type="entry name" value="TMEM64"/>
</dbReference>
<dbReference type="PANTHER" id="PTHR12677">
    <property type="entry name" value="GOLGI APPARATUS MEMBRANE PROTEIN TVP38-RELATED"/>
    <property type="match status" value="1"/>
</dbReference>
<accession>A0A0V8J2E0</accession>
<evidence type="ECO:0000313" key="8">
    <source>
        <dbReference type="EMBL" id="KSU81213.1"/>
    </source>
</evidence>